<evidence type="ECO:0000259" key="12">
    <source>
        <dbReference type="Pfam" id="PF12019"/>
    </source>
</evidence>
<dbReference type="EMBL" id="CP066092">
    <property type="protein sequence ID" value="QQB21361.1"/>
    <property type="molecule type" value="Genomic_DNA"/>
</dbReference>
<comment type="similarity">
    <text evidence="9">Belongs to the GSP H family.</text>
</comment>
<dbReference type="NCBIfam" id="TIGR02532">
    <property type="entry name" value="IV_pilin_GFxxxE"/>
    <property type="match status" value="1"/>
</dbReference>
<sequence length="165" mass="17816">MKQRGFTLLELMIAIALGVILLAIGIPALSDLLKENTANYESERLMKHLRFARNEAISEQQTVSACLINNASQCVSSNSTQFLVFADTNNNSQLDNGETELARTPTFSSSAAITSTRTRVLFAPDGTSLGTNMTIKVCVSQEPEIDLVLAVSGRSSRTDTTTICP</sequence>
<evidence type="ECO:0000256" key="6">
    <source>
        <dbReference type="ARBA" id="ARBA00022692"/>
    </source>
</evidence>
<evidence type="ECO:0000256" key="11">
    <source>
        <dbReference type="SAM" id="Phobius"/>
    </source>
</evidence>
<keyword evidence="6 11" id="KW-0812">Transmembrane</keyword>
<keyword evidence="8 11" id="KW-0472">Membrane</keyword>
<dbReference type="Pfam" id="PF12019">
    <property type="entry name" value="GspH"/>
    <property type="match status" value="1"/>
</dbReference>
<keyword evidence="5" id="KW-0997">Cell inner membrane</keyword>
<evidence type="ECO:0000256" key="4">
    <source>
        <dbReference type="ARBA" id="ARBA00022481"/>
    </source>
</evidence>
<evidence type="ECO:0000256" key="1">
    <source>
        <dbReference type="ARBA" id="ARBA00004377"/>
    </source>
</evidence>
<feature type="transmembrane region" description="Helical" evidence="11">
    <location>
        <begin position="7"/>
        <end position="29"/>
    </location>
</feature>
<dbReference type="Pfam" id="PF07963">
    <property type="entry name" value="N_methyl"/>
    <property type="match status" value="1"/>
</dbReference>
<evidence type="ECO:0000313" key="13">
    <source>
        <dbReference type="EMBL" id="QQB21361.1"/>
    </source>
</evidence>
<evidence type="ECO:0000256" key="3">
    <source>
        <dbReference type="ARBA" id="ARBA00022475"/>
    </source>
</evidence>
<dbReference type="InterPro" id="IPR022346">
    <property type="entry name" value="T2SS_GspH"/>
</dbReference>
<dbReference type="Proteomes" id="UP000595481">
    <property type="component" value="Chromosome"/>
</dbReference>
<feature type="domain" description="General secretion pathway GspH" evidence="12">
    <location>
        <begin position="42"/>
        <end position="151"/>
    </location>
</feature>
<dbReference type="GeneID" id="69551113"/>
<dbReference type="RefSeq" id="WP_042030725.1">
    <property type="nucleotide sequence ID" value="NZ_CAWMFX010000021.1"/>
</dbReference>
<evidence type="ECO:0000256" key="5">
    <source>
        <dbReference type="ARBA" id="ARBA00022519"/>
    </source>
</evidence>
<dbReference type="SUPFAM" id="SSF54523">
    <property type="entry name" value="Pili subunits"/>
    <property type="match status" value="1"/>
</dbReference>
<dbReference type="InterPro" id="IPR012902">
    <property type="entry name" value="N_methyl_site"/>
</dbReference>
<accession>A0A7T4ACK7</accession>
<reference evidence="13 14" key="1">
    <citation type="submission" date="2020-12" db="EMBL/GenBank/DDBJ databases">
        <title>FDA dAtabase for Regulatory Grade micrObial Sequences (FDA-ARGOS): Supporting development and validation of Infectious Disease Dx tests.</title>
        <authorList>
            <person name="Sproer C."/>
            <person name="Gronow S."/>
            <person name="Severitt S."/>
            <person name="Schroder I."/>
            <person name="Tallon L."/>
            <person name="Sadzewicz L."/>
            <person name="Zhao X."/>
            <person name="Boylan J."/>
            <person name="Ott S."/>
            <person name="Bowen H."/>
            <person name="Vavikolanu K."/>
            <person name="Mehta A."/>
            <person name="Aluvathingal J."/>
            <person name="Nadendla S."/>
            <person name="Lowell S."/>
            <person name="Myers T."/>
            <person name="Yan Y."/>
            <person name="Sichtig H."/>
        </authorList>
    </citation>
    <scope>NUCLEOTIDE SEQUENCE [LARGE SCALE GENOMIC DNA]</scope>
    <source>
        <strain evidence="13 14">FDAARGOS_986</strain>
    </source>
</reference>
<dbReference type="PROSITE" id="PS00409">
    <property type="entry name" value="PROKAR_NTER_METHYL"/>
    <property type="match status" value="1"/>
</dbReference>
<keyword evidence="14" id="KW-1185">Reference proteome</keyword>
<evidence type="ECO:0000256" key="8">
    <source>
        <dbReference type="ARBA" id="ARBA00023136"/>
    </source>
</evidence>
<evidence type="ECO:0000313" key="14">
    <source>
        <dbReference type="Proteomes" id="UP000595481"/>
    </source>
</evidence>
<evidence type="ECO:0000256" key="10">
    <source>
        <dbReference type="ARBA" id="ARBA00030775"/>
    </source>
</evidence>
<evidence type="ECO:0000256" key="2">
    <source>
        <dbReference type="ARBA" id="ARBA00021549"/>
    </source>
</evidence>
<evidence type="ECO:0000256" key="7">
    <source>
        <dbReference type="ARBA" id="ARBA00022989"/>
    </source>
</evidence>
<name>A0A7T4ACK7_AERJA</name>
<gene>
    <name evidence="13" type="ORF">I6H43_07495</name>
</gene>
<comment type="subcellular location">
    <subcellularLocation>
        <location evidence="1">Cell inner membrane</location>
        <topology evidence="1">Single-pass membrane protein</topology>
    </subcellularLocation>
</comment>
<dbReference type="InterPro" id="IPR045584">
    <property type="entry name" value="Pilin-like"/>
</dbReference>
<protein>
    <recommendedName>
        <fullName evidence="2">Type II secretion system protein H</fullName>
    </recommendedName>
    <alternativeName>
        <fullName evidence="10">General secretion pathway protein H</fullName>
    </alternativeName>
</protein>
<dbReference type="Gene3D" id="3.55.40.10">
    <property type="entry name" value="minor pseudopilin epsh domain"/>
    <property type="match status" value="1"/>
</dbReference>
<proteinExistence type="inferred from homology"/>
<keyword evidence="3" id="KW-1003">Cell membrane</keyword>
<keyword evidence="7 11" id="KW-1133">Transmembrane helix</keyword>
<evidence type="ECO:0000256" key="9">
    <source>
        <dbReference type="ARBA" id="ARBA00025772"/>
    </source>
</evidence>
<keyword evidence="4" id="KW-0488">Methylation</keyword>
<organism evidence="13 14">
    <name type="scientific">Aeromonas jandaei</name>
    <dbReference type="NCBI Taxonomy" id="650"/>
    <lineage>
        <taxon>Bacteria</taxon>
        <taxon>Pseudomonadati</taxon>
        <taxon>Pseudomonadota</taxon>
        <taxon>Gammaproteobacteria</taxon>
        <taxon>Aeromonadales</taxon>
        <taxon>Aeromonadaceae</taxon>
        <taxon>Aeromonas</taxon>
    </lineage>
</organism>